<feature type="transmembrane region" description="Helical" evidence="2">
    <location>
        <begin position="243"/>
        <end position="260"/>
    </location>
</feature>
<feature type="transmembrane region" description="Helical" evidence="2">
    <location>
        <begin position="28"/>
        <end position="46"/>
    </location>
</feature>
<keyword evidence="4" id="KW-1185">Reference proteome</keyword>
<dbReference type="RefSeq" id="WP_345628279.1">
    <property type="nucleotide sequence ID" value="NZ_BAABJQ010000005.1"/>
</dbReference>
<feature type="transmembrane region" description="Helical" evidence="2">
    <location>
        <begin position="369"/>
        <end position="388"/>
    </location>
</feature>
<protein>
    <submittedName>
        <fullName evidence="3">Low temperature requirement protein A</fullName>
    </submittedName>
</protein>
<keyword evidence="2" id="KW-0812">Transmembrane</keyword>
<comment type="caution">
    <text evidence="3">The sequence shown here is derived from an EMBL/GenBank/DDBJ whole genome shotgun (WGS) entry which is preliminary data.</text>
</comment>
<feature type="transmembrane region" description="Helical" evidence="2">
    <location>
        <begin position="58"/>
        <end position="78"/>
    </location>
</feature>
<dbReference type="Proteomes" id="UP001501570">
    <property type="component" value="Unassembled WGS sequence"/>
</dbReference>
<keyword evidence="2" id="KW-1133">Transmembrane helix</keyword>
<evidence type="ECO:0000313" key="3">
    <source>
        <dbReference type="EMBL" id="GAA5182705.1"/>
    </source>
</evidence>
<keyword evidence="2" id="KW-0472">Membrane</keyword>
<feature type="transmembrane region" description="Helical" evidence="2">
    <location>
        <begin position="149"/>
        <end position="167"/>
    </location>
</feature>
<proteinExistence type="predicted"/>
<name>A0ABP9RPN2_9ACTN</name>
<feature type="region of interest" description="Disordered" evidence="1">
    <location>
        <begin position="392"/>
        <end position="441"/>
    </location>
</feature>
<dbReference type="Pfam" id="PF06772">
    <property type="entry name" value="LtrA"/>
    <property type="match status" value="1"/>
</dbReference>
<feature type="compositionally biased region" description="Low complexity" evidence="1">
    <location>
        <begin position="401"/>
        <end position="422"/>
    </location>
</feature>
<dbReference type="PANTHER" id="PTHR36840:SF1">
    <property type="entry name" value="BLL5714 PROTEIN"/>
    <property type="match status" value="1"/>
</dbReference>
<gene>
    <name evidence="3" type="ORF">GCM10023322_20210</name>
</gene>
<feature type="transmembrane region" description="Helical" evidence="2">
    <location>
        <begin position="119"/>
        <end position="137"/>
    </location>
</feature>
<sequence>MAGEAGESMSGSGPVALLRDPGHAQRSTFVELFFDLVFAFALTRLADGLIDDLKWIDVAQTALLLPAMWWVWTLTLWLNDWLDPNHLAVQLTIVVIMLGSLVMAAAVPEAFGRHGKFFATAYVVTQVGRTVFFALALRGHRLQSRGWRVLFWFGLSAVPWIAGAVGHHAVRGALWAIALGMDYLAAALNYPTPGLGRSHTEDWRLAGEHLSERYRQFVIIALGETILVTGSAFSAAFTGGGSAAAVASFVTTVLLWRIYFHRSTDLIGASGAVSRSPAGLGRLAAYTHLVIVAGIVITAVGDRIDLAHSLTPVRLAWVLASVGGPALFVAGRALFEYTVFSGVSWSRPAGLAALAALVPLAYFPHAPTLVVALVVNAILLAVVVIDAVTSPVRPPRQGVQPALRRTGRAARPAGPSGLAGRANPDDMGGPAVVEGGSGPLS</sequence>
<accession>A0ABP9RPN2</accession>
<dbReference type="InterPro" id="IPR010640">
    <property type="entry name" value="Low_temperature_requirement_A"/>
</dbReference>
<feature type="transmembrane region" description="Helical" evidence="2">
    <location>
        <begin position="315"/>
        <end position="335"/>
    </location>
</feature>
<dbReference type="EMBL" id="BAABJQ010000005">
    <property type="protein sequence ID" value="GAA5182705.1"/>
    <property type="molecule type" value="Genomic_DNA"/>
</dbReference>
<evidence type="ECO:0000256" key="2">
    <source>
        <dbReference type="SAM" id="Phobius"/>
    </source>
</evidence>
<dbReference type="PANTHER" id="PTHR36840">
    <property type="entry name" value="BLL5714 PROTEIN"/>
    <property type="match status" value="1"/>
</dbReference>
<reference evidence="4" key="1">
    <citation type="journal article" date="2019" name="Int. J. Syst. Evol. Microbiol.">
        <title>The Global Catalogue of Microorganisms (GCM) 10K type strain sequencing project: providing services to taxonomists for standard genome sequencing and annotation.</title>
        <authorList>
            <consortium name="The Broad Institute Genomics Platform"/>
            <consortium name="The Broad Institute Genome Sequencing Center for Infectious Disease"/>
            <person name="Wu L."/>
            <person name="Ma J."/>
        </authorList>
    </citation>
    <scope>NUCLEOTIDE SEQUENCE [LARGE SCALE GENOMIC DNA]</scope>
    <source>
        <strain evidence="4">JCM 18304</strain>
    </source>
</reference>
<feature type="transmembrane region" description="Helical" evidence="2">
    <location>
        <begin position="87"/>
        <end position="107"/>
    </location>
</feature>
<organism evidence="3 4">
    <name type="scientific">Rugosimonospora acidiphila</name>
    <dbReference type="NCBI Taxonomy" id="556531"/>
    <lineage>
        <taxon>Bacteria</taxon>
        <taxon>Bacillati</taxon>
        <taxon>Actinomycetota</taxon>
        <taxon>Actinomycetes</taxon>
        <taxon>Micromonosporales</taxon>
        <taxon>Micromonosporaceae</taxon>
        <taxon>Rugosimonospora</taxon>
    </lineage>
</organism>
<feature type="transmembrane region" description="Helical" evidence="2">
    <location>
        <begin position="280"/>
        <end position="300"/>
    </location>
</feature>
<feature type="transmembrane region" description="Helical" evidence="2">
    <location>
        <begin position="347"/>
        <end position="363"/>
    </location>
</feature>
<evidence type="ECO:0000313" key="4">
    <source>
        <dbReference type="Proteomes" id="UP001501570"/>
    </source>
</evidence>
<evidence type="ECO:0000256" key="1">
    <source>
        <dbReference type="SAM" id="MobiDB-lite"/>
    </source>
</evidence>